<organism evidence="2 3">
    <name type="scientific">Botrytis tulipae</name>
    <dbReference type="NCBI Taxonomy" id="87230"/>
    <lineage>
        <taxon>Eukaryota</taxon>
        <taxon>Fungi</taxon>
        <taxon>Dikarya</taxon>
        <taxon>Ascomycota</taxon>
        <taxon>Pezizomycotina</taxon>
        <taxon>Leotiomycetes</taxon>
        <taxon>Helotiales</taxon>
        <taxon>Sclerotiniaceae</taxon>
        <taxon>Botrytis</taxon>
    </lineage>
</organism>
<keyword evidence="1" id="KW-0812">Transmembrane</keyword>
<protein>
    <submittedName>
        <fullName evidence="2">Uncharacterized protein</fullName>
    </submittedName>
</protein>
<dbReference type="EMBL" id="PQXH01000033">
    <property type="protein sequence ID" value="TGO15970.1"/>
    <property type="molecule type" value="Genomic_DNA"/>
</dbReference>
<sequence length="185" mass="21607">MAGFKLRKEKPAFDEKGDTGNKKRTYFYTSDIEAIHRKDNEIHFLRVLSFTAIFATLILIAYYRWKVAQLEKILKIKDEHYIGKLTGGVVLMGEHGSVNSDYLVFICMLEGDKKHSRSSYMPAYWARYSKKVALSRSHYQSLLLSVSDARTSFKRRTQNGEMTKDFEVYLEPSPIEVLIFFRRNI</sequence>
<reference evidence="2 3" key="1">
    <citation type="submission" date="2017-12" db="EMBL/GenBank/DDBJ databases">
        <title>Comparative genomics of Botrytis spp.</title>
        <authorList>
            <person name="Valero-Jimenez C.A."/>
            <person name="Tapia P."/>
            <person name="Veloso J."/>
            <person name="Silva-Moreno E."/>
            <person name="Staats M."/>
            <person name="Valdes J.H."/>
            <person name="Van Kan J.A.L."/>
        </authorList>
    </citation>
    <scope>NUCLEOTIDE SEQUENCE [LARGE SCALE GENOMIC DNA]</scope>
    <source>
        <strain evidence="2 3">Bt9001</strain>
    </source>
</reference>
<dbReference type="AlphaFoldDB" id="A0A4Z1EWU4"/>
<keyword evidence="3" id="KW-1185">Reference proteome</keyword>
<comment type="caution">
    <text evidence="2">The sequence shown here is derived from an EMBL/GenBank/DDBJ whole genome shotgun (WGS) entry which is preliminary data.</text>
</comment>
<keyword evidence="1" id="KW-1133">Transmembrane helix</keyword>
<dbReference type="OrthoDB" id="3525770at2759"/>
<feature type="transmembrane region" description="Helical" evidence="1">
    <location>
        <begin position="44"/>
        <end position="65"/>
    </location>
</feature>
<keyword evidence="1" id="KW-0472">Membrane</keyword>
<name>A0A4Z1EWU4_9HELO</name>
<evidence type="ECO:0000313" key="3">
    <source>
        <dbReference type="Proteomes" id="UP000297777"/>
    </source>
</evidence>
<gene>
    <name evidence="2" type="ORF">BTUL_0033g00070</name>
</gene>
<accession>A0A4Z1EWU4</accession>
<evidence type="ECO:0000313" key="2">
    <source>
        <dbReference type="EMBL" id="TGO15970.1"/>
    </source>
</evidence>
<evidence type="ECO:0000256" key="1">
    <source>
        <dbReference type="SAM" id="Phobius"/>
    </source>
</evidence>
<proteinExistence type="predicted"/>
<dbReference type="Proteomes" id="UP000297777">
    <property type="component" value="Unassembled WGS sequence"/>
</dbReference>